<dbReference type="Proteomes" id="UP000269693">
    <property type="component" value="Chromosome"/>
</dbReference>
<keyword evidence="2" id="KW-1185">Reference proteome</keyword>
<gene>
    <name evidence="1" type="ORF">D6200_14930</name>
</gene>
<sequence>MSAAMGGDYFSGFAAGAVGSVVASGAQAALKSASNFWKAAGTIGAGSLSGGVGSVISGGKFWDGFRNGAISSSLNHVAHTIQKKITDPLKKHKNKVKHTLKEWMKRYKDKSWLSIATEAGWKQGQPLGPIGEWRYILNPIDGNVMDMRHVVVVGYGYGESIGNLVEHVQNIHSSTRGSAYDPQDYYSNKIGAYFYQLRGVGTWSSNSWAYDFKRFIDTQYKVLFKNYKP</sequence>
<evidence type="ECO:0000313" key="2">
    <source>
        <dbReference type="Proteomes" id="UP000269693"/>
    </source>
</evidence>
<reference evidence="1 2" key="1">
    <citation type="submission" date="2018-09" db="EMBL/GenBank/DDBJ databases">
        <title>Insights into the microbiota of Asian seabass (Lates calcarifer) with tenacibaculosis symptoms and description of sp. nov. Tenacibaculum singaporense.</title>
        <authorList>
            <person name="Miyake S."/>
            <person name="Soh M."/>
            <person name="Azman M.N."/>
            <person name="Ngoh S.Y."/>
            <person name="Orban L."/>
            <person name="Seedorf H."/>
        </authorList>
    </citation>
    <scope>NUCLEOTIDE SEQUENCE [LARGE SCALE GENOMIC DNA]</scope>
    <source>
        <strain evidence="1 2">DSM 13764</strain>
    </source>
</reference>
<accession>A0ABM7CJ53</accession>
<dbReference type="EMBL" id="CP032544">
    <property type="protein sequence ID" value="AZJ33789.1"/>
    <property type="molecule type" value="Genomic_DNA"/>
</dbReference>
<proteinExistence type="predicted"/>
<name>A0ABM7CJ53_9FLAO</name>
<evidence type="ECO:0000313" key="1">
    <source>
        <dbReference type="EMBL" id="AZJ33789.1"/>
    </source>
</evidence>
<protein>
    <recommendedName>
        <fullName evidence="3">Toxin 44</fullName>
    </recommendedName>
</protein>
<evidence type="ECO:0008006" key="3">
    <source>
        <dbReference type="Google" id="ProtNLM"/>
    </source>
</evidence>
<organism evidence="1 2">
    <name type="scientific">Tenacibaculum mesophilum</name>
    <dbReference type="NCBI Taxonomy" id="104268"/>
    <lineage>
        <taxon>Bacteria</taxon>
        <taxon>Pseudomonadati</taxon>
        <taxon>Bacteroidota</taxon>
        <taxon>Flavobacteriia</taxon>
        <taxon>Flavobacteriales</taxon>
        <taxon>Flavobacteriaceae</taxon>
        <taxon>Tenacibaculum</taxon>
    </lineage>
</organism>